<feature type="chain" id="PRO_5045589368" evidence="1">
    <location>
        <begin position="28"/>
        <end position="295"/>
    </location>
</feature>
<dbReference type="RefSeq" id="WP_344772914.1">
    <property type="nucleotide sequence ID" value="NZ_BAABBX010000001.1"/>
</dbReference>
<dbReference type="SUPFAM" id="SSF52266">
    <property type="entry name" value="SGNH hydrolase"/>
    <property type="match status" value="1"/>
</dbReference>
<evidence type="ECO:0000259" key="2">
    <source>
        <dbReference type="Pfam" id="PF13472"/>
    </source>
</evidence>
<proteinExistence type="predicted"/>
<dbReference type="EMBL" id="BAABBX010000001">
    <property type="protein sequence ID" value="GAA4183206.1"/>
    <property type="molecule type" value="Genomic_DNA"/>
</dbReference>
<organism evidence="3 4">
    <name type="scientific">Gryllotalpicola kribbensis</name>
    <dbReference type="NCBI Taxonomy" id="993084"/>
    <lineage>
        <taxon>Bacteria</taxon>
        <taxon>Bacillati</taxon>
        <taxon>Actinomycetota</taxon>
        <taxon>Actinomycetes</taxon>
        <taxon>Micrococcales</taxon>
        <taxon>Microbacteriaceae</taxon>
        <taxon>Gryllotalpicola</taxon>
    </lineage>
</organism>
<reference evidence="4" key="1">
    <citation type="journal article" date="2019" name="Int. J. Syst. Evol. Microbiol.">
        <title>The Global Catalogue of Microorganisms (GCM) 10K type strain sequencing project: providing services to taxonomists for standard genome sequencing and annotation.</title>
        <authorList>
            <consortium name="The Broad Institute Genomics Platform"/>
            <consortium name="The Broad Institute Genome Sequencing Center for Infectious Disease"/>
            <person name="Wu L."/>
            <person name="Ma J."/>
        </authorList>
    </citation>
    <scope>NUCLEOTIDE SEQUENCE [LARGE SCALE GENOMIC DNA]</scope>
    <source>
        <strain evidence="4">JCM 17593</strain>
    </source>
</reference>
<accession>A0ABP8AFP2</accession>
<dbReference type="InterPro" id="IPR051532">
    <property type="entry name" value="Ester_Hydrolysis_Enzymes"/>
</dbReference>
<evidence type="ECO:0000313" key="4">
    <source>
        <dbReference type="Proteomes" id="UP001500213"/>
    </source>
</evidence>
<protein>
    <submittedName>
        <fullName evidence="3">SGNH/GDSL hydrolase family protein</fullName>
    </submittedName>
</protein>
<dbReference type="Proteomes" id="UP001500213">
    <property type="component" value="Unassembled WGS sequence"/>
</dbReference>
<dbReference type="InterPro" id="IPR036514">
    <property type="entry name" value="SGNH_hydro_sf"/>
</dbReference>
<sequence length="295" mass="29944">MSSAWAVARSAIRVAAALTAASLLALGATGCSGTNATADPQPTVAAGIVDGVTTLGVLGDSMSLGVNACGHSGVCEQASWAMGTDSEVDSLAARIGKVVGRAPKIANGAVNGGTVATMLTTAPRVIAAKPQLVVVLIGANDACRPSVDEMTPATQFQADYARLIDELGAALPTAHILALSVPDLNRLWQLGHGVAPVAAAWSKAPNCRSLLGNAASTAPADVERRAAVGELVDQYDSAIQRVCAQHRNCIWDGGAVHSHGFTSDEISHVDFFHPSAAGQAQIARLAWAALAKADG</sequence>
<evidence type="ECO:0000256" key="1">
    <source>
        <dbReference type="SAM" id="SignalP"/>
    </source>
</evidence>
<keyword evidence="1" id="KW-0732">Signal</keyword>
<keyword evidence="3" id="KW-0378">Hydrolase</keyword>
<dbReference type="InterPro" id="IPR013830">
    <property type="entry name" value="SGNH_hydro"/>
</dbReference>
<dbReference type="GO" id="GO:0016787">
    <property type="term" value="F:hydrolase activity"/>
    <property type="evidence" value="ECO:0007669"/>
    <property type="project" value="UniProtKB-KW"/>
</dbReference>
<dbReference type="PANTHER" id="PTHR30383:SF5">
    <property type="entry name" value="SGNH HYDROLASE-TYPE ESTERASE DOMAIN-CONTAINING PROTEIN"/>
    <property type="match status" value="1"/>
</dbReference>
<keyword evidence="4" id="KW-1185">Reference proteome</keyword>
<evidence type="ECO:0000313" key="3">
    <source>
        <dbReference type="EMBL" id="GAA4183206.1"/>
    </source>
</evidence>
<dbReference type="PANTHER" id="PTHR30383">
    <property type="entry name" value="THIOESTERASE 1/PROTEASE 1/LYSOPHOSPHOLIPASE L1"/>
    <property type="match status" value="1"/>
</dbReference>
<name>A0ABP8AFP2_9MICO</name>
<dbReference type="Gene3D" id="3.40.50.1110">
    <property type="entry name" value="SGNH hydrolase"/>
    <property type="match status" value="1"/>
</dbReference>
<feature type="domain" description="SGNH hydrolase-type esterase" evidence="2">
    <location>
        <begin position="57"/>
        <end position="280"/>
    </location>
</feature>
<comment type="caution">
    <text evidence="3">The sequence shown here is derived from an EMBL/GenBank/DDBJ whole genome shotgun (WGS) entry which is preliminary data.</text>
</comment>
<dbReference type="Pfam" id="PF13472">
    <property type="entry name" value="Lipase_GDSL_2"/>
    <property type="match status" value="1"/>
</dbReference>
<feature type="signal peptide" evidence="1">
    <location>
        <begin position="1"/>
        <end position="27"/>
    </location>
</feature>
<gene>
    <name evidence="3" type="ORF">GCM10022288_02230</name>
</gene>